<dbReference type="PATRIC" id="fig|540747.5.peg.4107"/>
<evidence type="ECO:0000313" key="1">
    <source>
        <dbReference type="EMBL" id="KRS14858.1"/>
    </source>
</evidence>
<dbReference type="Proteomes" id="UP000325785">
    <property type="component" value="Plasmid pRIdsm_02"/>
</dbReference>
<reference evidence="2 4" key="2">
    <citation type="submission" date="2018-08" db="EMBL/GenBank/DDBJ databases">
        <title>Genetic Globetrotter - A new plasmid hitch-hiking vast phylogenetic and geographic distances.</title>
        <authorList>
            <person name="Vollmers J."/>
            <person name="Petersen J."/>
        </authorList>
    </citation>
    <scope>NUCLEOTIDE SEQUENCE [LARGE SCALE GENOMIC DNA]</scope>
    <source>
        <strain evidence="2 4">DSM 26383</strain>
        <plasmid evidence="2">pRIdsm_02</plasmid>
        <plasmid evidence="4">pridsm_02</plasmid>
    </source>
</reference>
<evidence type="ECO:0000313" key="2">
    <source>
        <dbReference type="EMBL" id="QEW29979.1"/>
    </source>
</evidence>
<evidence type="ECO:0000313" key="4">
    <source>
        <dbReference type="Proteomes" id="UP000325785"/>
    </source>
</evidence>
<organism evidence="1 3">
    <name type="scientific">Roseovarius indicus</name>
    <dbReference type="NCBI Taxonomy" id="540747"/>
    <lineage>
        <taxon>Bacteria</taxon>
        <taxon>Pseudomonadati</taxon>
        <taxon>Pseudomonadota</taxon>
        <taxon>Alphaproteobacteria</taxon>
        <taxon>Rhodobacterales</taxon>
        <taxon>Roseobacteraceae</taxon>
        <taxon>Roseovarius</taxon>
    </lineage>
</organism>
<protein>
    <submittedName>
        <fullName evidence="1">Uncharacterized protein</fullName>
    </submittedName>
</protein>
<geneLocation type="plasmid" evidence="4">
    <name>pridsm_02</name>
</geneLocation>
<sequence>MQAQDVLTTNVITATSETTLEEATAPMVASHASAMARLDPAYINVVVEGSRVDVWDLAGLDAEENAETTSRDI</sequence>
<accession>A0A0T5P132</accession>
<gene>
    <name evidence="2" type="ORF">RIdsm_05825</name>
    <name evidence="1" type="ORF">XM52_26705</name>
</gene>
<dbReference type="EMBL" id="LAXI01000032">
    <property type="protein sequence ID" value="KRS14858.1"/>
    <property type="molecule type" value="Genomic_DNA"/>
</dbReference>
<keyword evidence="3" id="KW-1185">Reference proteome</keyword>
<evidence type="ECO:0000313" key="3">
    <source>
        <dbReference type="Proteomes" id="UP000051401"/>
    </source>
</evidence>
<proteinExistence type="predicted"/>
<keyword evidence="2" id="KW-0614">Plasmid</keyword>
<dbReference type="RefSeq" id="WP_057821364.1">
    <property type="nucleotide sequence ID" value="NZ_CP031600.1"/>
</dbReference>
<dbReference type="Proteomes" id="UP000051401">
    <property type="component" value="Unassembled WGS sequence"/>
</dbReference>
<geneLocation type="plasmid" evidence="2">
    <name>pRIdsm_02</name>
</geneLocation>
<dbReference type="KEGG" id="rid:RIdsm_05825"/>
<name>A0A0T5P132_9RHOB</name>
<dbReference type="EMBL" id="CP031600">
    <property type="protein sequence ID" value="QEW29979.1"/>
    <property type="molecule type" value="Genomic_DNA"/>
</dbReference>
<reference evidence="1 3" key="1">
    <citation type="submission" date="2015-04" db="EMBL/GenBank/DDBJ databases">
        <title>The draft genome sequence of Roseovarius indicus B108T.</title>
        <authorList>
            <person name="Li G."/>
            <person name="Lai Q."/>
            <person name="Shao Z."/>
            <person name="Yan P."/>
        </authorList>
    </citation>
    <scope>NUCLEOTIDE SEQUENCE [LARGE SCALE GENOMIC DNA]</scope>
    <source>
        <strain evidence="1 3">B108</strain>
    </source>
</reference>
<dbReference type="AlphaFoldDB" id="A0A0T5P132"/>